<keyword evidence="5" id="KW-1185">Reference proteome</keyword>
<protein>
    <submittedName>
        <fullName evidence="4">TIM barrel protein</fullName>
    </submittedName>
</protein>
<sequence length="260" mass="29337">MLKLSANLSFLYQELPFLDRFKAAAKDGFKGVEYLFPYEWESSELLSLLNENGLQQVLFNASAGDWAAGEKGLASLSGREQEFRDSIFLALEYATALQCPQIHIMAGLRDETISHSAQLEIYHQNLAFAAEECAKRQVVALIEPINAKDMPGFFLENISMAASVLNIVDHPSLRIQFDMYHIQRTDGDICLQFLANADKIGHIQIANPPHRYEPGNGEINYPYIFNFLKSERYSGWIGCEYKPSTTTSKTLGWAKELLTQ</sequence>
<gene>
    <name evidence="4" type="ORF">NBZ79_14520</name>
</gene>
<dbReference type="PANTHER" id="PTHR43489:SF6">
    <property type="entry name" value="HYDROXYPYRUVATE ISOMERASE-RELATED"/>
    <property type="match status" value="1"/>
</dbReference>
<comment type="similarity">
    <text evidence="2">Belongs to the hyi family.</text>
</comment>
<accession>A0ABY4W2P6</accession>
<proteinExistence type="inferred from homology"/>
<evidence type="ECO:0000256" key="1">
    <source>
        <dbReference type="ARBA" id="ARBA00023235"/>
    </source>
</evidence>
<organism evidence="4 5">
    <name type="scientific">Sneathiella marina</name>
    <dbReference type="NCBI Taxonomy" id="2950108"/>
    <lineage>
        <taxon>Bacteria</taxon>
        <taxon>Pseudomonadati</taxon>
        <taxon>Pseudomonadota</taxon>
        <taxon>Alphaproteobacteria</taxon>
        <taxon>Sneathiellales</taxon>
        <taxon>Sneathiellaceae</taxon>
        <taxon>Sneathiella</taxon>
    </lineage>
</organism>
<dbReference type="NCBIfam" id="NF043033">
    <property type="entry name" value="OxoTetrIsom"/>
    <property type="match status" value="1"/>
</dbReference>
<evidence type="ECO:0000256" key="2">
    <source>
        <dbReference type="PIRNR" id="PIRNR006241"/>
    </source>
</evidence>
<dbReference type="InterPro" id="IPR050417">
    <property type="entry name" value="Sugar_Epim/Isomerase"/>
</dbReference>
<dbReference type="InterPro" id="IPR013022">
    <property type="entry name" value="Xyl_isomerase-like_TIM-brl"/>
</dbReference>
<dbReference type="Gene3D" id="3.20.20.150">
    <property type="entry name" value="Divalent-metal-dependent TIM barrel enzymes"/>
    <property type="match status" value="1"/>
</dbReference>
<dbReference type="EMBL" id="CP098747">
    <property type="protein sequence ID" value="USG60383.1"/>
    <property type="molecule type" value="Genomic_DNA"/>
</dbReference>
<dbReference type="Pfam" id="PF01261">
    <property type="entry name" value="AP_endonuc_2"/>
    <property type="match status" value="1"/>
</dbReference>
<evidence type="ECO:0000313" key="5">
    <source>
        <dbReference type="Proteomes" id="UP001056291"/>
    </source>
</evidence>
<dbReference type="PIRSF" id="PIRSF006241">
    <property type="entry name" value="HyI"/>
    <property type="match status" value="1"/>
</dbReference>
<name>A0ABY4W2P6_9PROT</name>
<evidence type="ECO:0000313" key="4">
    <source>
        <dbReference type="EMBL" id="USG60383.1"/>
    </source>
</evidence>
<feature type="domain" description="Xylose isomerase-like TIM barrel" evidence="3">
    <location>
        <begin position="21"/>
        <end position="256"/>
    </location>
</feature>
<dbReference type="InterPro" id="IPR026040">
    <property type="entry name" value="HyI-like"/>
</dbReference>
<dbReference type="InterPro" id="IPR053398">
    <property type="entry name" value="HPT_OtnI_isomerases"/>
</dbReference>
<reference evidence="4" key="1">
    <citation type="submission" date="2022-06" db="EMBL/GenBank/DDBJ databases">
        <title>Sneathiella actinostolidae sp. nov., isolated from a sea anemonein the Western Pacific Ocean.</title>
        <authorList>
            <person name="Wei M.J."/>
        </authorList>
    </citation>
    <scope>NUCLEOTIDE SEQUENCE</scope>
    <source>
        <strain evidence="4">PHK-P5</strain>
    </source>
</reference>
<evidence type="ECO:0000259" key="3">
    <source>
        <dbReference type="Pfam" id="PF01261"/>
    </source>
</evidence>
<keyword evidence="1 2" id="KW-0413">Isomerase</keyword>
<dbReference type="Proteomes" id="UP001056291">
    <property type="component" value="Chromosome"/>
</dbReference>
<dbReference type="InterPro" id="IPR036237">
    <property type="entry name" value="Xyl_isomerase-like_sf"/>
</dbReference>
<dbReference type="SUPFAM" id="SSF51658">
    <property type="entry name" value="Xylose isomerase-like"/>
    <property type="match status" value="1"/>
</dbReference>
<dbReference type="PANTHER" id="PTHR43489">
    <property type="entry name" value="ISOMERASE"/>
    <property type="match status" value="1"/>
</dbReference>
<dbReference type="RefSeq" id="WP_251933264.1">
    <property type="nucleotide sequence ID" value="NZ_CP098747.1"/>
</dbReference>